<organism evidence="5 6">
    <name type="scientific">Cryoendolithus antarcticus</name>
    <dbReference type="NCBI Taxonomy" id="1507870"/>
    <lineage>
        <taxon>Eukaryota</taxon>
        <taxon>Fungi</taxon>
        <taxon>Dikarya</taxon>
        <taxon>Ascomycota</taxon>
        <taxon>Pezizomycotina</taxon>
        <taxon>Dothideomycetes</taxon>
        <taxon>Dothideomycetidae</taxon>
        <taxon>Cladosporiales</taxon>
        <taxon>Cladosporiaceae</taxon>
        <taxon>Cryoendolithus</taxon>
    </lineage>
</organism>
<protein>
    <recommendedName>
        <fullName evidence="4">BZIP domain-containing protein</fullName>
    </recommendedName>
</protein>
<dbReference type="GO" id="GO:0090575">
    <property type="term" value="C:RNA polymerase II transcription regulator complex"/>
    <property type="evidence" value="ECO:0007669"/>
    <property type="project" value="TreeGrafter"/>
</dbReference>
<comment type="caution">
    <text evidence="5">The sequence shown here is derived from an EMBL/GenBank/DDBJ whole genome shotgun (WGS) entry which is preliminary data.</text>
</comment>
<dbReference type="OrthoDB" id="2285533at2759"/>
<keyword evidence="2" id="KW-0539">Nucleus</keyword>
<dbReference type="Gene3D" id="1.20.5.170">
    <property type="match status" value="1"/>
</dbReference>
<evidence type="ECO:0000313" key="6">
    <source>
        <dbReference type="Proteomes" id="UP000192596"/>
    </source>
</evidence>
<dbReference type="GO" id="GO:0001228">
    <property type="term" value="F:DNA-binding transcription activator activity, RNA polymerase II-specific"/>
    <property type="evidence" value="ECO:0007669"/>
    <property type="project" value="TreeGrafter"/>
</dbReference>
<dbReference type="CDD" id="cd14688">
    <property type="entry name" value="bZIP_YAP"/>
    <property type="match status" value="1"/>
</dbReference>
<evidence type="ECO:0000313" key="5">
    <source>
        <dbReference type="EMBL" id="OQO00968.1"/>
    </source>
</evidence>
<dbReference type="InterPro" id="IPR004827">
    <property type="entry name" value="bZIP"/>
</dbReference>
<gene>
    <name evidence="5" type="ORF">B0A48_13657</name>
</gene>
<evidence type="ECO:0000259" key="4">
    <source>
        <dbReference type="PROSITE" id="PS00036"/>
    </source>
</evidence>
<reference evidence="6" key="1">
    <citation type="submission" date="2017-03" db="EMBL/GenBank/DDBJ databases">
        <title>Genomes of endolithic fungi from Antarctica.</title>
        <authorList>
            <person name="Coleine C."/>
            <person name="Masonjones S."/>
            <person name="Stajich J.E."/>
        </authorList>
    </citation>
    <scope>NUCLEOTIDE SEQUENCE [LARGE SCALE GENOMIC DNA]</scope>
    <source>
        <strain evidence="6">CCFEE 5527</strain>
    </source>
</reference>
<dbReference type="PANTHER" id="PTHR40621">
    <property type="entry name" value="TRANSCRIPTION FACTOR KAPC-RELATED"/>
    <property type="match status" value="1"/>
</dbReference>
<dbReference type="GO" id="GO:0000976">
    <property type="term" value="F:transcription cis-regulatory region binding"/>
    <property type="evidence" value="ECO:0007669"/>
    <property type="project" value="InterPro"/>
</dbReference>
<comment type="subcellular location">
    <subcellularLocation>
        <location evidence="1">Nucleus</location>
    </subcellularLocation>
</comment>
<dbReference type="PANTHER" id="PTHR40621:SF9">
    <property type="entry name" value="MEAB PROTEIN"/>
    <property type="match status" value="1"/>
</dbReference>
<feature type="region of interest" description="Disordered" evidence="3">
    <location>
        <begin position="291"/>
        <end position="314"/>
    </location>
</feature>
<dbReference type="InParanoid" id="A0A1V8SPL0"/>
<feature type="compositionally biased region" description="Polar residues" evidence="3">
    <location>
        <begin position="195"/>
        <end position="210"/>
    </location>
</feature>
<dbReference type="AlphaFoldDB" id="A0A1V8SPL0"/>
<sequence length="341" mass="37186">MSDSNDVVAESGDGDVYIDGKLDHVRDGTPSSMDSSPEPDAIGETTLEPTQPQKRKGGRKPIYATSEERKQRNRQAQAAFRERRTEYIKQLEATIKQNEDSLATLQQSHRSAADECLMLRYKNSLLERILLERGIDVQAELQMKTGTPAFPSGFMPPMSNIAPAPAPPLQRTALQRQHARRSGQALTPKLPIGPAQQTTSPHAIDSVSTEQEYDTQHASHSMLDEPEQDQSDPATHLRQHNAYPPLHPYAASSSGQQGFGYQHGHPSAMPPPGQQRTPLSQYELQQGAQALSSLSGGGDGGAFGTLPHMIDPNDPMLDADPFGLSASMHYPTAYSFDPSGR</sequence>
<feature type="region of interest" description="Disordered" evidence="3">
    <location>
        <begin position="1"/>
        <end position="77"/>
    </location>
</feature>
<feature type="compositionally biased region" description="Basic and acidic residues" evidence="3">
    <location>
        <begin position="18"/>
        <end position="27"/>
    </location>
</feature>
<dbReference type="EMBL" id="NAJO01000033">
    <property type="protein sequence ID" value="OQO00968.1"/>
    <property type="molecule type" value="Genomic_DNA"/>
</dbReference>
<dbReference type="Proteomes" id="UP000192596">
    <property type="component" value="Unassembled WGS sequence"/>
</dbReference>
<evidence type="ECO:0000256" key="2">
    <source>
        <dbReference type="ARBA" id="ARBA00023242"/>
    </source>
</evidence>
<dbReference type="InterPro" id="IPR046347">
    <property type="entry name" value="bZIP_sf"/>
</dbReference>
<keyword evidence="6" id="KW-1185">Reference proteome</keyword>
<dbReference type="PROSITE" id="PS00036">
    <property type="entry name" value="BZIP_BASIC"/>
    <property type="match status" value="1"/>
</dbReference>
<dbReference type="SUPFAM" id="SSF57959">
    <property type="entry name" value="Leucine zipper domain"/>
    <property type="match status" value="1"/>
</dbReference>
<accession>A0A1V8SPL0</accession>
<dbReference type="InterPro" id="IPR050936">
    <property type="entry name" value="AP-1-like"/>
</dbReference>
<evidence type="ECO:0000256" key="3">
    <source>
        <dbReference type="SAM" id="MobiDB-lite"/>
    </source>
</evidence>
<proteinExistence type="predicted"/>
<feature type="region of interest" description="Disordered" evidence="3">
    <location>
        <begin position="157"/>
        <end position="278"/>
    </location>
</feature>
<feature type="domain" description="BZIP" evidence="4">
    <location>
        <begin position="69"/>
        <end position="83"/>
    </location>
</feature>
<name>A0A1V8SPL0_9PEZI</name>
<evidence type="ECO:0000256" key="1">
    <source>
        <dbReference type="ARBA" id="ARBA00004123"/>
    </source>
</evidence>